<evidence type="ECO:0000313" key="8">
    <source>
        <dbReference type="EMBL" id="CAF3485804.1"/>
    </source>
</evidence>
<gene>
    <name evidence="8" type="ORF">OTI717_LOCUS814</name>
    <name evidence="7" type="ORF">RFH988_LOCUS2278</name>
</gene>
<keyword evidence="4" id="KW-0206">Cytoskeleton</keyword>
<evidence type="ECO:0000256" key="2">
    <source>
        <dbReference type="ARBA" id="ARBA00022490"/>
    </source>
</evidence>
<comment type="caution">
    <text evidence="7">The sequence shown here is derived from an EMBL/GenBank/DDBJ whole genome shotgun (WGS) entry which is preliminary data.</text>
</comment>
<proteinExistence type="predicted"/>
<dbReference type="EMBL" id="CAJOAX010000030">
    <property type="protein sequence ID" value="CAF3485804.1"/>
    <property type="molecule type" value="Genomic_DNA"/>
</dbReference>
<reference evidence="7" key="1">
    <citation type="submission" date="2021-02" db="EMBL/GenBank/DDBJ databases">
        <authorList>
            <person name="Nowell W R."/>
        </authorList>
    </citation>
    <scope>NUCLEOTIDE SEQUENCE</scope>
</reference>
<evidence type="ECO:0000256" key="1">
    <source>
        <dbReference type="ARBA" id="ARBA00004430"/>
    </source>
</evidence>
<dbReference type="GO" id="GO:0001534">
    <property type="term" value="C:radial spoke"/>
    <property type="evidence" value="ECO:0007669"/>
    <property type="project" value="InterPro"/>
</dbReference>
<accession>A0A813QMU5</accession>
<dbReference type="Proteomes" id="UP000663882">
    <property type="component" value="Unassembled WGS sequence"/>
</dbReference>
<dbReference type="PANTHER" id="PTHR13159:SF0">
    <property type="entry name" value="RADIAL SPOKE HEAD 6 HOMOLOG A"/>
    <property type="match status" value="1"/>
</dbReference>
<feature type="region of interest" description="Disordered" evidence="6">
    <location>
        <begin position="490"/>
        <end position="512"/>
    </location>
</feature>
<dbReference type="EMBL" id="CAJNOO010000048">
    <property type="protein sequence ID" value="CAF0769332.1"/>
    <property type="molecule type" value="Genomic_DNA"/>
</dbReference>
<evidence type="ECO:0000256" key="4">
    <source>
        <dbReference type="ARBA" id="ARBA00023212"/>
    </source>
</evidence>
<name>A0A813QMU5_9BILA</name>
<dbReference type="OrthoDB" id="272202at2759"/>
<dbReference type="PANTHER" id="PTHR13159">
    <property type="entry name" value="RADIAL SPOKEHEAD-RELATED"/>
    <property type="match status" value="1"/>
</dbReference>
<organism evidence="7 9">
    <name type="scientific">Rotaria sordida</name>
    <dbReference type="NCBI Taxonomy" id="392033"/>
    <lineage>
        <taxon>Eukaryota</taxon>
        <taxon>Metazoa</taxon>
        <taxon>Spiralia</taxon>
        <taxon>Gnathifera</taxon>
        <taxon>Rotifera</taxon>
        <taxon>Eurotatoria</taxon>
        <taxon>Bdelloidea</taxon>
        <taxon>Philodinida</taxon>
        <taxon>Philodinidae</taxon>
        <taxon>Rotaria</taxon>
    </lineage>
</organism>
<dbReference type="Proteomes" id="UP000663823">
    <property type="component" value="Unassembled WGS sequence"/>
</dbReference>
<evidence type="ECO:0000256" key="6">
    <source>
        <dbReference type="SAM" id="MobiDB-lite"/>
    </source>
</evidence>
<keyword evidence="3" id="KW-0969">Cilium</keyword>
<dbReference type="Pfam" id="PF04712">
    <property type="entry name" value="Radial_spoke"/>
    <property type="match status" value="1"/>
</dbReference>
<dbReference type="InterPro" id="IPR006802">
    <property type="entry name" value="Radial_spoke"/>
</dbReference>
<evidence type="ECO:0000256" key="3">
    <source>
        <dbReference type="ARBA" id="ARBA00023069"/>
    </source>
</evidence>
<evidence type="ECO:0000313" key="9">
    <source>
        <dbReference type="Proteomes" id="UP000663882"/>
    </source>
</evidence>
<keyword evidence="5" id="KW-0966">Cell projection</keyword>
<dbReference type="GO" id="GO:0060294">
    <property type="term" value="P:cilium movement involved in cell motility"/>
    <property type="evidence" value="ECO:0007669"/>
    <property type="project" value="InterPro"/>
</dbReference>
<feature type="compositionally biased region" description="Acidic residues" evidence="6">
    <location>
        <begin position="629"/>
        <end position="649"/>
    </location>
</feature>
<protein>
    <submittedName>
        <fullName evidence="7">Uncharacterized protein</fullName>
    </submittedName>
</protein>
<keyword evidence="2" id="KW-0963">Cytoplasm</keyword>
<sequence length="649" mass="76337">MESKQIPFAYSFNVETPSQLIDIMTDQGVYLPMDVSLNQMANIRFIILTHHLRQIPFDIIKINDFWFIEKVFHHDLNDYLKQGDRLLIINKTMISDQLQEIDIFKLILYSSIPFIIWVTWDIDTFLKYQTIYRQYENEGAYLNAKTYLLQTHHYNDISLYDHLAFIITNVIQNPQNNMNDLLEKLNQYVPYSILRPTEDNTKLAMTKIHARLLEGKQRDLLKSKDYMIKAVPYLMEMAYYCSNAGYGIHTTEIILIWSAMKRLNNEINCTEMKFWGKIFGLYCDYYIIQIQHEKEISFNEIDISNNQSRNRKYLSISKYSNHRIETKLNQEQEELSFEIPSEPHGIGTNQYTYFVTNSPGLSWIKLPDVKPIMIDYARKIRYLFTGCLSSKINGFPPYPGLEKDYLRAQIARITATTHISPAGYYILTDNGEEEEEMSFNNERKDPNIILNPEYNNDPTNIITTELLADTNLQEWVHTLPEILSQGRTHFWRPPTNLSQREEEEEEDKETLDRNSIEIPAPLLQPIGDDKFLHTNQTPWSIGLTMSIMREYSLCYVRSNAWPGAFTLGHARNYFNLYVGWGQKYEQFNPSQPSLPEIELKKQFIEQNDPTVELEKAMEEVQHEAASDLMSEEYATEEEDNEEIFTDEEY</sequence>
<dbReference type="GO" id="GO:0035082">
    <property type="term" value="P:axoneme assembly"/>
    <property type="evidence" value="ECO:0007669"/>
    <property type="project" value="TreeGrafter"/>
</dbReference>
<feature type="region of interest" description="Disordered" evidence="6">
    <location>
        <begin position="624"/>
        <end position="649"/>
    </location>
</feature>
<dbReference type="AlphaFoldDB" id="A0A813QMU5"/>
<evidence type="ECO:0000313" key="7">
    <source>
        <dbReference type="EMBL" id="CAF0769332.1"/>
    </source>
</evidence>
<comment type="subcellular location">
    <subcellularLocation>
        <location evidence="1">Cytoplasm</location>
        <location evidence="1">Cytoskeleton</location>
        <location evidence="1">Cilium axoneme</location>
    </subcellularLocation>
</comment>
<evidence type="ECO:0000256" key="5">
    <source>
        <dbReference type="ARBA" id="ARBA00023273"/>
    </source>
</evidence>